<reference evidence="6 7" key="1">
    <citation type="submission" date="2020-04" db="EMBL/GenBank/DDBJ databases">
        <title>Draft genome of Leeia sp. IMCC25680.</title>
        <authorList>
            <person name="Song J."/>
            <person name="Cho J.-C."/>
        </authorList>
    </citation>
    <scope>NUCLEOTIDE SEQUENCE [LARGE SCALE GENOMIC DNA]</scope>
    <source>
        <strain evidence="6 7">IMCC25680</strain>
    </source>
</reference>
<gene>
    <name evidence="6" type="ORF">HF682_10525</name>
</gene>
<dbReference type="PANTHER" id="PTHR30537:SF5">
    <property type="entry name" value="HTH-TYPE TRANSCRIPTIONAL ACTIVATOR TTDR-RELATED"/>
    <property type="match status" value="1"/>
</dbReference>
<dbReference type="Pfam" id="PF00126">
    <property type="entry name" value="HTH_1"/>
    <property type="match status" value="1"/>
</dbReference>
<dbReference type="FunFam" id="1.10.10.10:FF:000001">
    <property type="entry name" value="LysR family transcriptional regulator"/>
    <property type="match status" value="1"/>
</dbReference>
<dbReference type="Proteomes" id="UP000587991">
    <property type="component" value="Unassembled WGS sequence"/>
</dbReference>
<comment type="similarity">
    <text evidence="1">Belongs to the LysR transcriptional regulatory family.</text>
</comment>
<feature type="domain" description="HTH lysR-type" evidence="5">
    <location>
        <begin position="5"/>
        <end position="62"/>
    </location>
</feature>
<dbReference type="RefSeq" id="WP_168877250.1">
    <property type="nucleotide sequence ID" value="NZ_JABAIM010000002.1"/>
</dbReference>
<keyword evidence="3" id="KW-0238">DNA-binding</keyword>
<dbReference type="Pfam" id="PF03466">
    <property type="entry name" value="LysR_substrate"/>
    <property type="match status" value="1"/>
</dbReference>
<evidence type="ECO:0000259" key="5">
    <source>
        <dbReference type="PROSITE" id="PS50931"/>
    </source>
</evidence>
<dbReference type="InterPro" id="IPR005119">
    <property type="entry name" value="LysR_subst-bd"/>
</dbReference>
<keyword evidence="4" id="KW-0804">Transcription</keyword>
<evidence type="ECO:0000256" key="3">
    <source>
        <dbReference type="ARBA" id="ARBA00023125"/>
    </source>
</evidence>
<name>A0A847S9Q5_9NEIS</name>
<evidence type="ECO:0000313" key="6">
    <source>
        <dbReference type="EMBL" id="NLR75595.1"/>
    </source>
</evidence>
<keyword evidence="2" id="KW-0805">Transcription regulation</keyword>
<dbReference type="GO" id="GO:0003700">
    <property type="term" value="F:DNA-binding transcription factor activity"/>
    <property type="evidence" value="ECO:0007669"/>
    <property type="project" value="InterPro"/>
</dbReference>
<evidence type="ECO:0000313" key="7">
    <source>
        <dbReference type="Proteomes" id="UP000587991"/>
    </source>
</evidence>
<dbReference type="PROSITE" id="PS50931">
    <property type="entry name" value="HTH_LYSR"/>
    <property type="match status" value="1"/>
</dbReference>
<dbReference type="InterPro" id="IPR036390">
    <property type="entry name" value="WH_DNA-bd_sf"/>
</dbReference>
<dbReference type="CDD" id="cd08474">
    <property type="entry name" value="PBP2_CrgA_like_5"/>
    <property type="match status" value="1"/>
</dbReference>
<proteinExistence type="inferred from homology"/>
<dbReference type="Gene3D" id="3.40.190.290">
    <property type="match status" value="1"/>
</dbReference>
<evidence type="ECO:0000256" key="1">
    <source>
        <dbReference type="ARBA" id="ARBA00009437"/>
    </source>
</evidence>
<dbReference type="EMBL" id="JABAIM010000002">
    <property type="protein sequence ID" value="NLR75595.1"/>
    <property type="molecule type" value="Genomic_DNA"/>
</dbReference>
<sequence length="297" mass="33425">MNSNPSLHDLHILHRVATTLSFRKAALQLQQTPSAVSHAITRLEQQLQVRLFNRTTRSVRPTPAAEQLLQRLAPAFAEIDAALQQLQDSQGELRGRLRINLPRPAAHLLLAPRMGEWHARHPEVELELAINDALVDIVREGFDAGIRFGESLQQGMVATRVGAPVQFVVCAAPSYLAQHGTPQHPAELLQHACLQLRFPSGAYYQWELQREQEKMQLACQGPLASDDLEVLLQGALSGMGLCYHYQAMVAPYVARGELVYVLQDWWPPAEHFYLYHPGRRLRPALLQALVDFLRSPR</sequence>
<dbReference type="SUPFAM" id="SSF46785">
    <property type="entry name" value="Winged helix' DNA-binding domain"/>
    <property type="match status" value="1"/>
</dbReference>
<dbReference type="PANTHER" id="PTHR30537">
    <property type="entry name" value="HTH-TYPE TRANSCRIPTIONAL REGULATOR"/>
    <property type="match status" value="1"/>
</dbReference>
<dbReference type="AlphaFoldDB" id="A0A847S9Q5"/>
<dbReference type="GO" id="GO:0003677">
    <property type="term" value="F:DNA binding"/>
    <property type="evidence" value="ECO:0007669"/>
    <property type="project" value="UniProtKB-KW"/>
</dbReference>
<organism evidence="6 7">
    <name type="scientific">Leeia aquatica</name>
    <dbReference type="NCBI Taxonomy" id="2725557"/>
    <lineage>
        <taxon>Bacteria</taxon>
        <taxon>Pseudomonadati</taxon>
        <taxon>Pseudomonadota</taxon>
        <taxon>Betaproteobacteria</taxon>
        <taxon>Neisseriales</taxon>
        <taxon>Leeiaceae</taxon>
        <taxon>Leeia</taxon>
    </lineage>
</organism>
<accession>A0A847S9Q5</accession>
<protein>
    <submittedName>
        <fullName evidence="6">LysR family transcriptional regulator</fullName>
    </submittedName>
</protein>
<evidence type="ECO:0000256" key="4">
    <source>
        <dbReference type="ARBA" id="ARBA00023163"/>
    </source>
</evidence>
<evidence type="ECO:0000256" key="2">
    <source>
        <dbReference type="ARBA" id="ARBA00023015"/>
    </source>
</evidence>
<dbReference type="InterPro" id="IPR036388">
    <property type="entry name" value="WH-like_DNA-bd_sf"/>
</dbReference>
<dbReference type="SUPFAM" id="SSF53850">
    <property type="entry name" value="Periplasmic binding protein-like II"/>
    <property type="match status" value="1"/>
</dbReference>
<dbReference type="Gene3D" id="1.10.10.10">
    <property type="entry name" value="Winged helix-like DNA-binding domain superfamily/Winged helix DNA-binding domain"/>
    <property type="match status" value="1"/>
</dbReference>
<dbReference type="InterPro" id="IPR000847">
    <property type="entry name" value="LysR_HTH_N"/>
</dbReference>
<dbReference type="InterPro" id="IPR058163">
    <property type="entry name" value="LysR-type_TF_proteobact-type"/>
</dbReference>
<keyword evidence="7" id="KW-1185">Reference proteome</keyword>
<comment type="caution">
    <text evidence="6">The sequence shown here is derived from an EMBL/GenBank/DDBJ whole genome shotgun (WGS) entry which is preliminary data.</text>
</comment>